<feature type="compositionally biased region" description="Pro residues" evidence="2">
    <location>
        <begin position="100"/>
        <end position="115"/>
    </location>
</feature>
<feature type="compositionally biased region" description="Acidic residues" evidence="2">
    <location>
        <begin position="1201"/>
        <end position="1211"/>
    </location>
</feature>
<dbReference type="SMART" id="SM00451">
    <property type="entry name" value="ZnF_U1"/>
    <property type="match status" value="2"/>
</dbReference>
<dbReference type="GO" id="GO:0005654">
    <property type="term" value="C:nucleoplasm"/>
    <property type="evidence" value="ECO:0007669"/>
    <property type="project" value="TreeGrafter"/>
</dbReference>
<dbReference type="GO" id="GO:0045892">
    <property type="term" value="P:negative regulation of DNA-templated transcription"/>
    <property type="evidence" value="ECO:0007669"/>
    <property type="project" value="TreeGrafter"/>
</dbReference>
<name>A0A834XVP4_APHGI</name>
<feature type="compositionally biased region" description="Low complexity" evidence="2">
    <location>
        <begin position="515"/>
        <end position="527"/>
    </location>
</feature>
<feature type="region of interest" description="Disordered" evidence="2">
    <location>
        <begin position="967"/>
        <end position="996"/>
    </location>
</feature>
<feature type="compositionally biased region" description="Basic residues" evidence="2">
    <location>
        <begin position="541"/>
        <end position="561"/>
    </location>
</feature>
<dbReference type="PANTHER" id="PTHR15577:SF2">
    <property type="entry name" value="ZINC FINGER PROTEIN 318"/>
    <property type="match status" value="1"/>
</dbReference>
<dbReference type="GO" id="GO:0045893">
    <property type="term" value="P:positive regulation of DNA-templated transcription"/>
    <property type="evidence" value="ECO:0007669"/>
    <property type="project" value="TreeGrafter"/>
</dbReference>
<dbReference type="OrthoDB" id="10072641at2759"/>
<feature type="region of interest" description="Disordered" evidence="2">
    <location>
        <begin position="510"/>
        <end position="584"/>
    </location>
</feature>
<feature type="compositionally biased region" description="Basic and acidic residues" evidence="2">
    <location>
        <begin position="650"/>
        <end position="660"/>
    </location>
</feature>
<evidence type="ECO:0000256" key="2">
    <source>
        <dbReference type="SAM" id="MobiDB-lite"/>
    </source>
</evidence>
<feature type="compositionally biased region" description="Low complexity" evidence="2">
    <location>
        <begin position="118"/>
        <end position="139"/>
    </location>
</feature>
<feature type="region of interest" description="Disordered" evidence="2">
    <location>
        <begin position="302"/>
        <end position="339"/>
    </location>
</feature>
<feature type="coiled-coil region" evidence="1">
    <location>
        <begin position="207"/>
        <end position="248"/>
    </location>
</feature>
<dbReference type="Proteomes" id="UP000639338">
    <property type="component" value="Unassembled WGS sequence"/>
</dbReference>
<feature type="compositionally biased region" description="Low complexity" evidence="2">
    <location>
        <begin position="864"/>
        <end position="878"/>
    </location>
</feature>
<feature type="region of interest" description="Disordered" evidence="2">
    <location>
        <begin position="685"/>
        <end position="704"/>
    </location>
</feature>
<sequence length="1226" mass="140334">MENDPRRKGPRSPSVESEDSSNRRRSRKYERDRSPSPRRSRFRRSRSRERRSGSRERRRNKEMTRPQDWNKSITQNPPPPNSSGAGNPGYVAPVLNQYQQPPPSAPNTSQPPPTILPNYNQGYNYNYNYNQGYDYSYQQPPAGYRSDYPQQNWSGNNQVAYNNQQPPPVVLPSQDVPSRPPVVVETTPTILPAPVLRSDDSKKEAIAAEAKQQKATLTKQRDEYVKKSTTLQRELEILREQCDEIAKESGRENTRIVKENQKLQVEIQNKMKSIHNVIDMLTGIIGDKVTVDDLKIKFKNDVPQKRSRSPKEDIKKSQINVKSSSHDKQSSINNDKDIKIERERKIQKLSEDDTKPICNFVHYDPEMHWCKVCNIFPKTAKEYLNHLHSNEHKEKCLEKKIVDMPWHPRNGGGTEKEVPYHPSLPTKRTPIKGLQFFSAATAWYCKLCDSWIGDLHCASLHLKSKRHSENFSRFVEQNPHWETDWMGDREKAFSDERQNQMKLELLKKQKEEDIPSQQQQQQQQQQPSLPPPPTSSSSSSKPKKSKKSKKNKKKSKKRKNKSSNSDSTSGSENTDNSDSDQDMSKSIRVSMRNKMKASTQAILNEEIDYHGIKMKDNNNWNKNKNTIDTSKDNDRHLLNSLRDKVKTRQDNDNKINDRQLHMATTNDDDNNDNGKNYNNSIEQGIEAWGPKEPPKSFWIKKDDDKTQIINKTTSDIPKSDDLPKPHMGFWTKQQVNMSAKPQELNKDDERERSREHYKDERNKYDRRDDKYHNRYDNYDNRRRRDRERDYYDDRRKDRRNDDSPPRRDRNYRDTSPKRGGYDKYNKDNNNRRDDESNDESKFEKKTNESISKFKKNSMQINKKSTTSATSSTTTTTATPSKGGKLPFIGRLPLFKKKNDDGFKPSDKDITPLPYVQSKFEDTPKVPCDIINPPGIVHITKLATPVTLNNSIGMKQNQPAMKILVAPPPPILNSPKSTTSASSSQQQSQQIPPTSTATTNLQQVVDMEIENQSEDTIIEETLVNDNNITTSTSAVTTPIFTTESNNSSSVYTASRPSPFITSNTSQFVQNTAIYPAGIQAQTPFIHPSPIQQTPYLTNHPIIQQTSDEHIHHESTEITKDPSQPLPEDLQEALNIIFPSEDEAAAAAAAAAGGVNDEFVDKKNDIDNDDMYASMYSGMLGCVGYGPEYMDQPPPEITQAANEDNDDDGQPESDDLRMLGIDEGDTIL</sequence>
<feature type="compositionally biased region" description="Basic and acidic residues" evidence="2">
    <location>
        <begin position="324"/>
        <end position="339"/>
    </location>
</feature>
<accession>A0A834XVP4</accession>
<dbReference type="InterPro" id="IPR055309">
    <property type="entry name" value="Znf318-like"/>
</dbReference>
<keyword evidence="5" id="KW-1185">Reference proteome</keyword>
<reference evidence="4 5" key="1">
    <citation type="submission" date="2020-08" db="EMBL/GenBank/DDBJ databases">
        <title>Aphidius gifuensis genome sequencing and assembly.</title>
        <authorList>
            <person name="Du Z."/>
        </authorList>
    </citation>
    <scope>NUCLEOTIDE SEQUENCE [LARGE SCALE GENOMIC DNA]</scope>
    <source>
        <strain evidence="4">YNYX2018</strain>
        <tissue evidence="4">Adults</tissue>
    </source>
</reference>
<comment type="caution">
    <text evidence="4">The sequence shown here is derived from an EMBL/GenBank/DDBJ whole genome shotgun (WGS) entry which is preliminary data.</text>
</comment>
<feature type="compositionally biased region" description="Basic and acidic residues" evidence="2">
    <location>
        <begin position="302"/>
        <end position="316"/>
    </location>
</feature>
<organism evidence="4 5">
    <name type="scientific">Aphidius gifuensis</name>
    <name type="common">Parasitoid wasp</name>
    <dbReference type="NCBI Taxonomy" id="684658"/>
    <lineage>
        <taxon>Eukaryota</taxon>
        <taxon>Metazoa</taxon>
        <taxon>Ecdysozoa</taxon>
        <taxon>Arthropoda</taxon>
        <taxon>Hexapoda</taxon>
        <taxon>Insecta</taxon>
        <taxon>Pterygota</taxon>
        <taxon>Neoptera</taxon>
        <taxon>Endopterygota</taxon>
        <taxon>Hymenoptera</taxon>
        <taxon>Apocrita</taxon>
        <taxon>Ichneumonoidea</taxon>
        <taxon>Braconidae</taxon>
        <taxon>Aphidiinae</taxon>
        <taxon>Aphidius</taxon>
    </lineage>
</organism>
<gene>
    <name evidence="4" type="ORF">HCN44_005761</name>
</gene>
<feature type="domain" description="U1-type" evidence="3">
    <location>
        <begin position="365"/>
        <end position="399"/>
    </location>
</feature>
<feature type="compositionally biased region" description="Basic and acidic residues" evidence="2">
    <location>
        <begin position="743"/>
        <end position="847"/>
    </location>
</feature>
<evidence type="ECO:0000313" key="5">
    <source>
        <dbReference type="Proteomes" id="UP000639338"/>
    </source>
</evidence>
<dbReference type="EMBL" id="JACMRX010000003">
    <property type="protein sequence ID" value="KAF7992980.1"/>
    <property type="molecule type" value="Genomic_DNA"/>
</dbReference>
<dbReference type="AlphaFoldDB" id="A0A834XVP4"/>
<dbReference type="InterPro" id="IPR003604">
    <property type="entry name" value="Matrin/U1-like-C_Znf_C2H2"/>
</dbReference>
<dbReference type="GO" id="GO:0008270">
    <property type="term" value="F:zinc ion binding"/>
    <property type="evidence" value="ECO:0007669"/>
    <property type="project" value="InterPro"/>
</dbReference>
<evidence type="ECO:0000259" key="3">
    <source>
        <dbReference type="SMART" id="SM00451"/>
    </source>
</evidence>
<feature type="compositionally biased region" description="Low complexity" evidence="2">
    <location>
        <begin position="976"/>
        <end position="996"/>
    </location>
</feature>
<feature type="compositionally biased region" description="Polar residues" evidence="2">
    <location>
        <begin position="148"/>
        <end position="157"/>
    </location>
</feature>
<evidence type="ECO:0000313" key="4">
    <source>
        <dbReference type="EMBL" id="KAF7992980.1"/>
    </source>
</evidence>
<feature type="compositionally biased region" description="Basic and acidic residues" evidence="2">
    <location>
        <begin position="50"/>
        <end position="65"/>
    </location>
</feature>
<protein>
    <recommendedName>
        <fullName evidence="3">U1-type domain-containing protein</fullName>
    </recommendedName>
</protein>
<proteinExistence type="predicted"/>
<feature type="domain" description="U1-type" evidence="3">
    <location>
        <begin position="440"/>
        <end position="474"/>
    </location>
</feature>
<evidence type="ECO:0000256" key="1">
    <source>
        <dbReference type="SAM" id="Coils"/>
    </source>
</evidence>
<feature type="region of interest" description="Disordered" evidence="2">
    <location>
        <begin position="650"/>
        <end position="680"/>
    </location>
</feature>
<dbReference type="GO" id="GO:0003676">
    <property type="term" value="F:nucleic acid binding"/>
    <property type="evidence" value="ECO:0007669"/>
    <property type="project" value="InterPro"/>
</dbReference>
<feature type="region of interest" description="Disordered" evidence="2">
    <location>
        <begin position="1"/>
        <end position="157"/>
    </location>
</feature>
<feature type="region of interest" description="Disordered" evidence="2">
    <location>
        <begin position="734"/>
        <end position="889"/>
    </location>
</feature>
<dbReference type="PANTHER" id="PTHR15577">
    <property type="entry name" value="ZINC FINGER CONTAINING PROTEIN"/>
    <property type="match status" value="1"/>
</dbReference>
<keyword evidence="1" id="KW-0175">Coiled coil</keyword>
<feature type="region of interest" description="Disordered" evidence="2">
    <location>
        <begin position="1184"/>
        <end position="1226"/>
    </location>
</feature>
<feature type="compositionally biased region" description="Basic residues" evidence="2">
    <location>
        <begin position="36"/>
        <end position="49"/>
    </location>
</feature>